<feature type="compositionally biased region" description="Acidic residues" evidence="3">
    <location>
        <begin position="84"/>
        <end position="94"/>
    </location>
</feature>
<feature type="compositionally biased region" description="Acidic residues" evidence="3">
    <location>
        <begin position="55"/>
        <end position="75"/>
    </location>
</feature>
<dbReference type="GO" id="GO:0003729">
    <property type="term" value="F:mRNA binding"/>
    <property type="evidence" value="ECO:0007669"/>
    <property type="project" value="TreeGrafter"/>
</dbReference>
<dbReference type="InterPro" id="IPR040059">
    <property type="entry name" value="PUM3"/>
</dbReference>
<dbReference type="InterPro" id="IPR016024">
    <property type="entry name" value="ARM-type_fold"/>
</dbReference>
<dbReference type="SUPFAM" id="SSF48371">
    <property type="entry name" value="ARM repeat"/>
    <property type="match status" value="1"/>
</dbReference>
<feature type="region of interest" description="Disordered" evidence="3">
    <location>
        <begin position="1"/>
        <end position="123"/>
    </location>
</feature>
<dbReference type="InterPro" id="IPR011989">
    <property type="entry name" value="ARM-like"/>
</dbReference>
<dbReference type="InterPro" id="IPR012959">
    <property type="entry name" value="CPL_dom"/>
</dbReference>
<keyword evidence="2" id="KW-0694">RNA-binding</keyword>
<dbReference type="PANTHER" id="PTHR13389:SF0">
    <property type="entry name" value="PUMILIO HOMOLOG 3"/>
    <property type="match status" value="1"/>
</dbReference>
<protein>
    <recommendedName>
        <fullName evidence="4">CPL domain-containing protein</fullName>
    </recommendedName>
</protein>
<evidence type="ECO:0000256" key="1">
    <source>
        <dbReference type="ARBA" id="ARBA00022737"/>
    </source>
</evidence>
<reference evidence="5 6" key="1">
    <citation type="submission" date="2019-02" db="EMBL/GenBank/DDBJ databases">
        <title>Genome sequencing of the rare red list fungi Bondarzewia mesenterica.</title>
        <authorList>
            <person name="Buettner E."/>
            <person name="Kellner H."/>
        </authorList>
    </citation>
    <scope>NUCLEOTIDE SEQUENCE [LARGE SCALE GENOMIC DNA]</scope>
    <source>
        <strain evidence="5 6">DSM 108281</strain>
    </source>
</reference>
<dbReference type="PANTHER" id="PTHR13389">
    <property type="entry name" value="PUMILIO HOMOLOG 3"/>
    <property type="match status" value="1"/>
</dbReference>
<sequence length="634" mass="70703">MAAQSKHTKKRPAPSQAGPASKKPNLEKPLKPSFQSQPVHKKRARPVVQARDPDTGTDDSDAEEERLMEEEEELDDKGSGGEGGDLDDDDVEMETGEKLAKDPNAARESHKAQKVLHAERRAAKPHSDLLTNAKIQTVVKWGVQKQRDQIAVELKGRYKELAQNKYSKFLVIKIIRLCPAHRVSILLEFQSNVIRLLLHREASRAIADTFELYANAYERAILLRDFYGKETALFAKSTGRESEAEKEKLRKGLRGVLEGVDVERRKRVLGELKENLVNIFNNPEKGSIRHAIVHRALLEYLMEINELQDEDEREKLRKEMFESCQDIFAEMVHTKEGSRVVREFLAQGTAKDRKTIVKTIKPYIETMANDDEAQLVLFTALDVIDDTKMVAKTLLPSLTAHTSTLHKTSQGRRALLYPLVPRTRRHFTPATIASLAETDTARGRTSKKDADARVAEVRAAASPELLAWVAKDGAEVYKETGGSLVVLEVMLEGEGYKSSAMETLLRPLASPYPSSDASTLHPLDLPHTSRLIKTLLQGGHFSHATRAVERAPRFSSKAFAEMFMRVVGRDATLAMARGPGAFVVAELLERVKAEGSDDAREELKNWVSDIDGEASGDGVRGWGVLMDKVRALKS</sequence>
<evidence type="ECO:0000256" key="3">
    <source>
        <dbReference type="SAM" id="MobiDB-lite"/>
    </source>
</evidence>
<comment type="caution">
    <text evidence="5">The sequence shown here is derived from an EMBL/GenBank/DDBJ whole genome shotgun (WGS) entry which is preliminary data.</text>
</comment>
<dbReference type="SMART" id="SM00025">
    <property type="entry name" value="Pumilio"/>
    <property type="match status" value="3"/>
</dbReference>
<feature type="compositionally biased region" description="Basic residues" evidence="3">
    <location>
        <begin position="1"/>
        <end position="12"/>
    </location>
</feature>
<dbReference type="InterPro" id="IPR001313">
    <property type="entry name" value="Pumilio_RNA-bd_rpt"/>
</dbReference>
<proteinExistence type="predicted"/>
<evidence type="ECO:0000313" key="5">
    <source>
        <dbReference type="EMBL" id="THH10377.1"/>
    </source>
</evidence>
<organism evidence="5 6">
    <name type="scientific">Bondarzewia mesenterica</name>
    <dbReference type="NCBI Taxonomy" id="1095465"/>
    <lineage>
        <taxon>Eukaryota</taxon>
        <taxon>Fungi</taxon>
        <taxon>Dikarya</taxon>
        <taxon>Basidiomycota</taxon>
        <taxon>Agaricomycotina</taxon>
        <taxon>Agaricomycetes</taxon>
        <taxon>Russulales</taxon>
        <taxon>Bondarzewiaceae</taxon>
        <taxon>Bondarzewia</taxon>
    </lineage>
</organism>
<keyword evidence="6" id="KW-1185">Reference proteome</keyword>
<accession>A0A4S4LFC5</accession>
<dbReference type="OrthoDB" id="497380at2759"/>
<dbReference type="AlphaFoldDB" id="A0A4S4LFC5"/>
<dbReference type="Proteomes" id="UP000310158">
    <property type="component" value="Unassembled WGS sequence"/>
</dbReference>
<keyword evidence="1" id="KW-0677">Repeat</keyword>
<feature type="compositionally biased region" description="Basic and acidic residues" evidence="3">
    <location>
        <begin position="95"/>
        <end position="123"/>
    </location>
</feature>
<dbReference type="GO" id="GO:0005730">
    <property type="term" value="C:nucleolus"/>
    <property type="evidence" value="ECO:0007669"/>
    <property type="project" value="TreeGrafter"/>
</dbReference>
<name>A0A4S4LFC5_9AGAM</name>
<evidence type="ECO:0000256" key="2">
    <source>
        <dbReference type="ARBA" id="ARBA00022884"/>
    </source>
</evidence>
<dbReference type="Pfam" id="PF08144">
    <property type="entry name" value="CPL"/>
    <property type="match status" value="1"/>
</dbReference>
<dbReference type="GO" id="GO:0006417">
    <property type="term" value="P:regulation of translation"/>
    <property type="evidence" value="ECO:0007669"/>
    <property type="project" value="TreeGrafter"/>
</dbReference>
<evidence type="ECO:0000313" key="6">
    <source>
        <dbReference type="Proteomes" id="UP000310158"/>
    </source>
</evidence>
<evidence type="ECO:0000259" key="4">
    <source>
        <dbReference type="Pfam" id="PF08144"/>
    </source>
</evidence>
<gene>
    <name evidence="5" type="ORF">EW146_g8387</name>
</gene>
<dbReference type="EMBL" id="SGPL01000575">
    <property type="protein sequence ID" value="THH10377.1"/>
    <property type="molecule type" value="Genomic_DNA"/>
</dbReference>
<feature type="domain" description="CPL" evidence="4">
    <location>
        <begin position="410"/>
        <end position="544"/>
    </location>
</feature>
<dbReference type="Gene3D" id="1.25.10.10">
    <property type="entry name" value="Leucine-rich Repeat Variant"/>
    <property type="match status" value="1"/>
</dbReference>